<keyword evidence="1" id="KW-0812">Transmembrane</keyword>
<keyword evidence="1" id="KW-1133">Transmembrane helix</keyword>
<proteinExistence type="predicted"/>
<sequence>MPSSPESPLRALFKALEKKCPKYHQEFEQVCKVVGQTAVALDRASPYFAKAADYAFVVKEQTTRFKLEEFGPMLLGLALCFFGGSYTMLIAVVETVHLLCWEDLKRSFQVLYHNYELAAEQNRKDNCVDVEGNGVADVLEMCHTELLSCKAVLFLKSVDVEAAQMAGHTFGAAAMAVIAALRVKFARSLALGGSLANMAMDYIPLEEALKDALPAEHKKWAGVIAKVVINAIAMMLASLVSGAIGMLHSCIRGAHMFVQHTVHLAKDHGLLEDDMTLDNPKAKALVAVVASIGLLWQATHTEANPFPINVFLLPFTVAEYALFFLVNGFLFAAP</sequence>
<dbReference type="RefSeq" id="XP_001564822.1">
    <property type="nucleotide sequence ID" value="XM_001564772.1"/>
</dbReference>
<dbReference type="VEuPathDB" id="TriTrypDB:LbrM.21.1170"/>
<gene>
    <name evidence="2" type="ORF">LBRM2904_21.1180</name>
</gene>
<name>A0A3P3Z665_LEIBR</name>
<feature type="transmembrane region" description="Helical" evidence="1">
    <location>
        <begin position="311"/>
        <end position="333"/>
    </location>
</feature>
<feature type="transmembrane region" description="Helical" evidence="1">
    <location>
        <begin position="223"/>
        <end position="247"/>
    </location>
</feature>
<dbReference type="Proteomes" id="UP000319462">
    <property type="component" value="Chromosome 21"/>
</dbReference>
<reference evidence="2 3" key="1">
    <citation type="submission" date="2018-09" db="EMBL/GenBank/DDBJ databases">
        <authorList>
            <person name="Peiro R."/>
            <person name="Begona"/>
            <person name="Cbmso G."/>
            <person name="Lopez M."/>
            <person name="Gonzalez S."/>
        </authorList>
    </citation>
    <scope>NUCLEOTIDE SEQUENCE [LARGE SCALE GENOMIC DNA]</scope>
</reference>
<evidence type="ECO:0000313" key="2">
    <source>
        <dbReference type="EMBL" id="SYZ65721.1"/>
    </source>
</evidence>
<accession>A0A3P3Z665</accession>
<keyword evidence="1" id="KW-0472">Membrane</keyword>
<dbReference type="AlphaFoldDB" id="A0A3P3Z665"/>
<dbReference type="EMBL" id="LS997620">
    <property type="protein sequence ID" value="SYZ65721.1"/>
    <property type="molecule type" value="Genomic_DNA"/>
</dbReference>
<organism evidence="2 3">
    <name type="scientific">Leishmania braziliensis MHOM/BR/75/M2904</name>
    <dbReference type="NCBI Taxonomy" id="420245"/>
    <lineage>
        <taxon>Eukaryota</taxon>
        <taxon>Discoba</taxon>
        <taxon>Euglenozoa</taxon>
        <taxon>Kinetoplastea</taxon>
        <taxon>Metakinetoplastina</taxon>
        <taxon>Trypanosomatida</taxon>
        <taxon>Trypanosomatidae</taxon>
        <taxon>Leishmaniinae</taxon>
        <taxon>Leishmania</taxon>
        <taxon>Leishmania braziliensis species complex</taxon>
    </lineage>
</organism>
<evidence type="ECO:0000313" key="3">
    <source>
        <dbReference type="Proteomes" id="UP000319462"/>
    </source>
</evidence>
<protein>
    <submittedName>
        <fullName evidence="2">Hypothetical_protein</fullName>
    </submittedName>
</protein>
<feature type="transmembrane region" description="Helical" evidence="1">
    <location>
        <begin position="73"/>
        <end position="99"/>
    </location>
</feature>
<dbReference type="KEGG" id="lbz:LBRM_21_1170"/>
<evidence type="ECO:0000256" key="1">
    <source>
        <dbReference type="SAM" id="Phobius"/>
    </source>
</evidence>